<name>A0ABD1D5D9_CULPP</name>
<evidence type="ECO:0000313" key="2">
    <source>
        <dbReference type="EMBL" id="KAL1394839.1"/>
    </source>
</evidence>
<gene>
    <name evidence="2" type="ORF">pipiens_002976</name>
</gene>
<reference evidence="2 3" key="1">
    <citation type="submission" date="2024-05" db="EMBL/GenBank/DDBJ databases">
        <title>Culex pipiens pipiens assembly and annotation.</title>
        <authorList>
            <person name="Alout H."/>
            <person name="Durand T."/>
        </authorList>
    </citation>
    <scope>NUCLEOTIDE SEQUENCE [LARGE SCALE GENOMIC DNA]</scope>
    <source>
        <strain evidence="2">HA-2024</strain>
        <tissue evidence="2">Whole body</tissue>
    </source>
</reference>
<keyword evidence="3" id="KW-1185">Reference proteome</keyword>
<feature type="compositionally biased region" description="Basic and acidic residues" evidence="1">
    <location>
        <begin position="174"/>
        <end position="186"/>
    </location>
</feature>
<feature type="region of interest" description="Disordered" evidence="1">
    <location>
        <begin position="130"/>
        <end position="186"/>
    </location>
</feature>
<dbReference type="EMBL" id="JBEHCU010007420">
    <property type="protein sequence ID" value="KAL1394839.1"/>
    <property type="molecule type" value="Genomic_DNA"/>
</dbReference>
<accession>A0ABD1D5D9</accession>
<feature type="compositionally biased region" description="Polar residues" evidence="1">
    <location>
        <begin position="151"/>
        <end position="170"/>
    </location>
</feature>
<proteinExistence type="predicted"/>
<comment type="caution">
    <text evidence="2">The sequence shown here is derived from an EMBL/GenBank/DDBJ whole genome shotgun (WGS) entry which is preliminary data.</text>
</comment>
<organism evidence="2 3">
    <name type="scientific">Culex pipiens pipiens</name>
    <name type="common">Northern house mosquito</name>
    <dbReference type="NCBI Taxonomy" id="38569"/>
    <lineage>
        <taxon>Eukaryota</taxon>
        <taxon>Metazoa</taxon>
        <taxon>Ecdysozoa</taxon>
        <taxon>Arthropoda</taxon>
        <taxon>Hexapoda</taxon>
        <taxon>Insecta</taxon>
        <taxon>Pterygota</taxon>
        <taxon>Neoptera</taxon>
        <taxon>Endopterygota</taxon>
        <taxon>Diptera</taxon>
        <taxon>Nematocera</taxon>
        <taxon>Culicoidea</taxon>
        <taxon>Culicidae</taxon>
        <taxon>Culicinae</taxon>
        <taxon>Culicini</taxon>
        <taxon>Culex</taxon>
        <taxon>Culex</taxon>
    </lineage>
</organism>
<dbReference type="AlphaFoldDB" id="A0ABD1D5D9"/>
<sequence length="186" mass="20333">MAPSLALALLADDADDQTKQASVDITLVILSRFHRVFFGFEKQVDCGCCCCCKIEFVNSKDFFCRSTRRWRLVPRKIWPSPAACMLRFLGSIGGVSVCPGAVDPSGEEALFLRSTACAVLLARAQRERESDREDFAAAETSGETAGDPKLSGSSSKTRQSWQHSGPNRTPENCPPREDHGTRLSCG</sequence>
<evidence type="ECO:0000313" key="3">
    <source>
        <dbReference type="Proteomes" id="UP001562425"/>
    </source>
</evidence>
<dbReference type="Proteomes" id="UP001562425">
    <property type="component" value="Unassembled WGS sequence"/>
</dbReference>
<protein>
    <submittedName>
        <fullName evidence="2">Uncharacterized protein</fullName>
    </submittedName>
</protein>
<evidence type="ECO:0000256" key="1">
    <source>
        <dbReference type="SAM" id="MobiDB-lite"/>
    </source>
</evidence>